<accession>B8ERT8</accession>
<keyword evidence="1" id="KW-0732">Signal</keyword>
<dbReference type="AlphaFoldDB" id="B8ERT8"/>
<dbReference type="PROSITE" id="PS51257">
    <property type="entry name" value="PROKAR_LIPOPROTEIN"/>
    <property type="match status" value="1"/>
</dbReference>
<dbReference type="Gene3D" id="3.10.560.10">
    <property type="entry name" value="Outer membrane lipoprotein wza domain like"/>
    <property type="match status" value="2"/>
</dbReference>
<gene>
    <name evidence="4" type="ordered locus">Msil_2714</name>
</gene>
<dbReference type="PANTHER" id="PTHR33619">
    <property type="entry name" value="POLYSACCHARIDE EXPORT PROTEIN GFCE-RELATED"/>
    <property type="match status" value="1"/>
</dbReference>
<proteinExistence type="predicted"/>
<dbReference type="KEGG" id="msl:Msil_2714"/>
<name>B8ERT8_METSB</name>
<evidence type="ECO:0000313" key="4">
    <source>
        <dbReference type="EMBL" id="ACK51636.1"/>
    </source>
</evidence>
<evidence type="ECO:0000259" key="3">
    <source>
        <dbReference type="Pfam" id="PF10531"/>
    </source>
</evidence>
<evidence type="ECO:0000256" key="1">
    <source>
        <dbReference type="ARBA" id="ARBA00022729"/>
    </source>
</evidence>
<dbReference type="HOGENOM" id="CLU_038343_4_0_5"/>
<dbReference type="InterPro" id="IPR003715">
    <property type="entry name" value="Poly_export_N"/>
</dbReference>
<organism evidence="4 5">
    <name type="scientific">Methylocella silvestris (strain DSM 15510 / CIP 108128 / LMG 27833 / NCIMB 13906 / BL2)</name>
    <dbReference type="NCBI Taxonomy" id="395965"/>
    <lineage>
        <taxon>Bacteria</taxon>
        <taxon>Pseudomonadati</taxon>
        <taxon>Pseudomonadota</taxon>
        <taxon>Alphaproteobacteria</taxon>
        <taxon>Hyphomicrobiales</taxon>
        <taxon>Beijerinckiaceae</taxon>
        <taxon>Methylocella</taxon>
    </lineage>
</organism>
<dbReference type="Pfam" id="PF10531">
    <property type="entry name" value="SLBB"/>
    <property type="match status" value="1"/>
</dbReference>
<dbReference type="RefSeq" id="WP_012591705.1">
    <property type="nucleotide sequence ID" value="NC_011666.1"/>
</dbReference>
<dbReference type="STRING" id="395965.Msil_2714"/>
<dbReference type="InterPro" id="IPR049712">
    <property type="entry name" value="Poly_export"/>
</dbReference>
<dbReference type="EMBL" id="CP001280">
    <property type="protein sequence ID" value="ACK51636.1"/>
    <property type="molecule type" value="Genomic_DNA"/>
</dbReference>
<dbReference type="Pfam" id="PF02563">
    <property type="entry name" value="Poly_export"/>
    <property type="match status" value="1"/>
</dbReference>
<feature type="domain" description="Polysaccharide export protein N-terminal" evidence="2">
    <location>
        <begin position="84"/>
        <end position="173"/>
    </location>
</feature>
<dbReference type="OrthoDB" id="7198507at2"/>
<feature type="domain" description="Soluble ligand binding" evidence="3">
    <location>
        <begin position="181"/>
        <end position="227"/>
    </location>
</feature>
<sequence>MRNDFANVARILLSGAIAVALTGCATILPGSGPSNDDVVAQSSYPGFQRYEVIDINSSVLDILRHREADSFLAHFGDYRPSVEPKIGVGDTVSVTIWEAGAGGLFSAPLVSDRFSTGSKSSTIPDQIVGRDGSISVPYAGRVRVAGRTTQEVQIIVERALAGKAIEPQVLINMPRSVSNSVTVTGEVANGARVPLSVRGDRVMDVIATAGGIRAPVNETYVQLSRGRETVRVAMTRVSADPRENIFMRPNDVLTLIRDPQTFIAYGATGRNAEIPFDAEGISLSQALAKAGGLLDFRSDPAGVFVFRFEPESVVRALNPNTTIAAPHQLTPVVYRLNLRDAASLFVAQGFRIQNRDLLYVSNAPITDAQKVMEVVGLISGPTTTGLAAYSFVK</sequence>
<dbReference type="GO" id="GO:0015159">
    <property type="term" value="F:polysaccharide transmembrane transporter activity"/>
    <property type="evidence" value="ECO:0007669"/>
    <property type="project" value="InterPro"/>
</dbReference>
<evidence type="ECO:0000259" key="2">
    <source>
        <dbReference type="Pfam" id="PF02563"/>
    </source>
</evidence>
<evidence type="ECO:0000313" key="5">
    <source>
        <dbReference type="Proteomes" id="UP000002257"/>
    </source>
</evidence>
<keyword evidence="5" id="KW-1185">Reference proteome</keyword>
<protein>
    <submittedName>
        <fullName evidence="4">Polysaccharide export protein</fullName>
    </submittedName>
</protein>
<dbReference type="Gene3D" id="3.30.1950.10">
    <property type="entry name" value="wza like domain"/>
    <property type="match status" value="1"/>
</dbReference>
<dbReference type="Proteomes" id="UP000002257">
    <property type="component" value="Chromosome"/>
</dbReference>
<dbReference type="InterPro" id="IPR019554">
    <property type="entry name" value="Soluble_ligand-bd"/>
</dbReference>
<dbReference type="PANTHER" id="PTHR33619:SF3">
    <property type="entry name" value="POLYSACCHARIDE EXPORT PROTEIN GFCE-RELATED"/>
    <property type="match status" value="1"/>
</dbReference>
<dbReference type="eggNOG" id="COG1596">
    <property type="taxonomic scope" value="Bacteria"/>
</dbReference>
<reference evidence="4 5" key="1">
    <citation type="journal article" date="2010" name="J. Bacteriol.">
        <title>Complete genome sequence of the aerobic facultative methanotroph Methylocella silvestris BL2.</title>
        <authorList>
            <person name="Chen Y."/>
            <person name="Crombie A."/>
            <person name="Rahman M.T."/>
            <person name="Dedysh S.N."/>
            <person name="Liesack W."/>
            <person name="Stott M.B."/>
            <person name="Alam M."/>
            <person name="Theisen A.R."/>
            <person name="Murrell J.C."/>
            <person name="Dunfield P.F."/>
        </authorList>
    </citation>
    <scope>NUCLEOTIDE SEQUENCE [LARGE SCALE GENOMIC DNA]</scope>
    <source>
        <strain evidence="5">DSM 15510 / CIP 108128 / LMG 27833 / NCIMB 13906 / BL2</strain>
    </source>
</reference>